<dbReference type="Proteomes" id="UP001242811">
    <property type="component" value="Unassembled WGS sequence"/>
</dbReference>
<sequence>MRFLKAFSSKQNINSSVLFFAFLISYSVYFEMEIKPLIIFIFTILFSLLNAFSTFVQSIRSNHDFK</sequence>
<feature type="transmembrane region" description="Helical" evidence="1">
    <location>
        <begin position="36"/>
        <end position="56"/>
    </location>
</feature>
<organism evidence="2 3">
    <name type="scientific">Paenibacillus brasilensis</name>
    <dbReference type="NCBI Taxonomy" id="128574"/>
    <lineage>
        <taxon>Bacteria</taxon>
        <taxon>Bacillati</taxon>
        <taxon>Bacillota</taxon>
        <taxon>Bacilli</taxon>
        <taxon>Bacillales</taxon>
        <taxon>Paenibacillaceae</taxon>
        <taxon>Paenibacillus</taxon>
    </lineage>
</organism>
<evidence type="ECO:0000313" key="3">
    <source>
        <dbReference type="Proteomes" id="UP001242811"/>
    </source>
</evidence>
<evidence type="ECO:0000313" key="2">
    <source>
        <dbReference type="EMBL" id="MDQ0496280.1"/>
    </source>
</evidence>
<proteinExistence type="predicted"/>
<keyword evidence="1" id="KW-0812">Transmembrane</keyword>
<comment type="caution">
    <text evidence="2">The sequence shown here is derived from an EMBL/GenBank/DDBJ whole genome shotgun (WGS) entry which is preliminary data.</text>
</comment>
<gene>
    <name evidence="2" type="ORF">QOZ95_004470</name>
</gene>
<evidence type="ECO:0000256" key="1">
    <source>
        <dbReference type="SAM" id="Phobius"/>
    </source>
</evidence>
<keyword evidence="1" id="KW-1133">Transmembrane helix</keyword>
<reference evidence="2 3" key="1">
    <citation type="submission" date="2023-07" db="EMBL/GenBank/DDBJ databases">
        <title>Genomic Encyclopedia of Type Strains, Phase IV (KMG-IV): sequencing the most valuable type-strain genomes for metagenomic binning, comparative biology and taxonomic classification.</title>
        <authorList>
            <person name="Goeker M."/>
        </authorList>
    </citation>
    <scope>NUCLEOTIDE SEQUENCE [LARGE SCALE GENOMIC DNA]</scope>
    <source>
        <strain evidence="2 3">DSM 14914</strain>
    </source>
</reference>
<name>A0ABU0L4V9_9BACL</name>
<feature type="transmembrane region" description="Helical" evidence="1">
    <location>
        <begin position="12"/>
        <end position="30"/>
    </location>
</feature>
<dbReference type="EMBL" id="JAUSWA010000034">
    <property type="protein sequence ID" value="MDQ0496280.1"/>
    <property type="molecule type" value="Genomic_DNA"/>
</dbReference>
<keyword evidence="3" id="KW-1185">Reference proteome</keyword>
<keyword evidence="1" id="KW-0472">Membrane</keyword>
<accession>A0ABU0L4V9</accession>
<protein>
    <submittedName>
        <fullName evidence="2">Uncharacterized protein</fullName>
    </submittedName>
</protein>